<gene>
    <name evidence="1" type="ORF">IPZ78_14190</name>
</gene>
<dbReference type="RefSeq" id="WP_225554659.1">
    <property type="nucleotide sequence ID" value="NZ_JADEYP010000030.1"/>
</dbReference>
<dbReference type="EMBL" id="JADEYP010000030">
    <property type="protein sequence ID" value="MCA5006300.1"/>
    <property type="molecule type" value="Genomic_DNA"/>
</dbReference>
<evidence type="ECO:0000313" key="2">
    <source>
        <dbReference type="Proteomes" id="UP001165302"/>
    </source>
</evidence>
<evidence type="ECO:0000313" key="1">
    <source>
        <dbReference type="EMBL" id="MCA5006300.1"/>
    </source>
</evidence>
<reference evidence="1" key="1">
    <citation type="submission" date="2020-10" db="EMBL/GenBank/DDBJ databases">
        <authorList>
            <person name="Lu T."/>
            <person name="Wang Q."/>
            <person name="Han X."/>
        </authorList>
    </citation>
    <scope>NUCLEOTIDE SEQUENCE</scope>
    <source>
        <strain evidence="1">WQ 366</strain>
    </source>
</reference>
<name>A0ABS7Z7Y3_9SPHI</name>
<comment type="caution">
    <text evidence="1">The sequence shown here is derived from an EMBL/GenBank/DDBJ whole genome shotgun (WGS) entry which is preliminary data.</text>
</comment>
<dbReference type="Proteomes" id="UP001165302">
    <property type="component" value="Unassembled WGS sequence"/>
</dbReference>
<organism evidence="1 2">
    <name type="scientific">Sphingobacterium bovistauri</name>
    <dbReference type="NCBI Taxonomy" id="2781959"/>
    <lineage>
        <taxon>Bacteria</taxon>
        <taxon>Pseudomonadati</taxon>
        <taxon>Bacteroidota</taxon>
        <taxon>Sphingobacteriia</taxon>
        <taxon>Sphingobacteriales</taxon>
        <taxon>Sphingobacteriaceae</taxon>
        <taxon>Sphingobacterium</taxon>
    </lineage>
</organism>
<keyword evidence="2" id="KW-1185">Reference proteome</keyword>
<accession>A0ABS7Z7Y3</accession>
<evidence type="ECO:0008006" key="3">
    <source>
        <dbReference type="Google" id="ProtNLM"/>
    </source>
</evidence>
<sequence>MIRELIVETVKKGYHILYNGEPKKVVGNINEYLQTHIHEKSSIYIFSELLNMTDEELNILISK</sequence>
<protein>
    <recommendedName>
        <fullName evidence="3">Transposase</fullName>
    </recommendedName>
</protein>
<proteinExistence type="predicted"/>